<evidence type="ECO:0000313" key="1">
    <source>
        <dbReference type="EMBL" id="KAI3695227.1"/>
    </source>
</evidence>
<dbReference type="Proteomes" id="UP001056120">
    <property type="component" value="Linkage Group LG26"/>
</dbReference>
<organism evidence="1 2">
    <name type="scientific">Smallanthus sonchifolius</name>
    <dbReference type="NCBI Taxonomy" id="185202"/>
    <lineage>
        <taxon>Eukaryota</taxon>
        <taxon>Viridiplantae</taxon>
        <taxon>Streptophyta</taxon>
        <taxon>Embryophyta</taxon>
        <taxon>Tracheophyta</taxon>
        <taxon>Spermatophyta</taxon>
        <taxon>Magnoliopsida</taxon>
        <taxon>eudicotyledons</taxon>
        <taxon>Gunneridae</taxon>
        <taxon>Pentapetalae</taxon>
        <taxon>asterids</taxon>
        <taxon>campanulids</taxon>
        <taxon>Asterales</taxon>
        <taxon>Asteraceae</taxon>
        <taxon>Asteroideae</taxon>
        <taxon>Heliantheae alliance</taxon>
        <taxon>Millerieae</taxon>
        <taxon>Smallanthus</taxon>
    </lineage>
</organism>
<proteinExistence type="predicted"/>
<dbReference type="EMBL" id="CM042043">
    <property type="protein sequence ID" value="KAI3695227.1"/>
    <property type="molecule type" value="Genomic_DNA"/>
</dbReference>
<gene>
    <name evidence="1" type="ORF">L1987_78219</name>
</gene>
<name>A0ACB8ZB43_9ASTR</name>
<sequence length="88" mass="10073">MRKSTVEIAAASFKHGQVAFVGSLAEFYETQAQCGCERKQQKNMSKLFSNWTVVNDFKDNCCKFCLRFVQWAGFFVRSSFKTLIVGQI</sequence>
<evidence type="ECO:0000313" key="2">
    <source>
        <dbReference type="Proteomes" id="UP001056120"/>
    </source>
</evidence>
<accession>A0ACB8ZB43</accession>
<protein>
    <submittedName>
        <fullName evidence="1">Uncharacterized protein</fullName>
    </submittedName>
</protein>
<keyword evidence="2" id="KW-1185">Reference proteome</keyword>
<reference evidence="1 2" key="2">
    <citation type="journal article" date="2022" name="Mol. Ecol. Resour.">
        <title>The genomes of chicory, endive, great burdock and yacon provide insights into Asteraceae paleo-polyploidization history and plant inulin production.</title>
        <authorList>
            <person name="Fan W."/>
            <person name="Wang S."/>
            <person name="Wang H."/>
            <person name="Wang A."/>
            <person name="Jiang F."/>
            <person name="Liu H."/>
            <person name="Zhao H."/>
            <person name="Xu D."/>
            <person name="Zhang Y."/>
        </authorList>
    </citation>
    <scope>NUCLEOTIDE SEQUENCE [LARGE SCALE GENOMIC DNA]</scope>
    <source>
        <strain evidence="2">cv. Yunnan</strain>
        <tissue evidence="1">Leaves</tissue>
    </source>
</reference>
<reference evidence="2" key="1">
    <citation type="journal article" date="2022" name="Mol. Ecol. Resour.">
        <title>The genomes of chicory, endive, great burdock and yacon provide insights into Asteraceae palaeo-polyploidization history and plant inulin production.</title>
        <authorList>
            <person name="Fan W."/>
            <person name="Wang S."/>
            <person name="Wang H."/>
            <person name="Wang A."/>
            <person name="Jiang F."/>
            <person name="Liu H."/>
            <person name="Zhao H."/>
            <person name="Xu D."/>
            <person name="Zhang Y."/>
        </authorList>
    </citation>
    <scope>NUCLEOTIDE SEQUENCE [LARGE SCALE GENOMIC DNA]</scope>
    <source>
        <strain evidence="2">cv. Yunnan</strain>
    </source>
</reference>
<comment type="caution">
    <text evidence="1">The sequence shown here is derived from an EMBL/GenBank/DDBJ whole genome shotgun (WGS) entry which is preliminary data.</text>
</comment>